<organism evidence="2 3">
    <name type="scientific">Melipona bicolor</name>
    <dbReference type="NCBI Taxonomy" id="60889"/>
    <lineage>
        <taxon>Eukaryota</taxon>
        <taxon>Metazoa</taxon>
        <taxon>Ecdysozoa</taxon>
        <taxon>Arthropoda</taxon>
        <taxon>Hexapoda</taxon>
        <taxon>Insecta</taxon>
        <taxon>Pterygota</taxon>
        <taxon>Neoptera</taxon>
        <taxon>Endopterygota</taxon>
        <taxon>Hymenoptera</taxon>
        <taxon>Apocrita</taxon>
        <taxon>Aculeata</taxon>
        <taxon>Apoidea</taxon>
        <taxon>Anthophila</taxon>
        <taxon>Apidae</taxon>
        <taxon>Melipona</taxon>
    </lineage>
</organism>
<dbReference type="Proteomes" id="UP001177670">
    <property type="component" value="Unassembled WGS sequence"/>
</dbReference>
<dbReference type="AlphaFoldDB" id="A0AA40KNY0"/>
<evidence type="ECO:0000256" key="1">
    <source>
        <dbReference type="SAM" id="MobiDB-lite"/>
    </source>
</evidence>
<protein>
    <submittedName>
        <fullName evidence="2">Uncharacterized protein</fullName>
    </submittedName>
</protein>
<comment type="caution">
    <text evidence="2">The sequence shown here is derived from an EMBL/GenBank/DDBJ whole genome shotgun (WGS) entry which is preliminary data.</text>
</comment>
<accession>A0AA40KNY0</accession>
<proteinExistence type="predicted"/>
<keyword evidence="3" id="KW-1185">Reference proteome</keyword>
<evidence type="ECO:0000313" key="3">
    <source>
        <dbReference type="Proteomes" id="UP001177670"/>
    </source>
</evidence>
<evidence type="ECO:0000313" key="2">
    <source>
        <dbReference type="EMBL" id="KAK1127260.1"/>
    </source>
</evidence>
<gene>
    <name evidence="2" type="ORF">K0M31_003804</name>
</gene>
<dbReference type="EMBL" id="JAHYIQ010000012">
    <property type="protein sequence ID" value="KAK1127260.1"/>
    <property type="molecule type" value="Genomic_DNA"/>
</dbReference>
<reference evidence="2" key="1">
    <citation type="submission" date="2021-10" db="EMBL/GenBank/DDBJ databases">
        <title>Melipona bicolor Genome sequencing and assembly.</title>
        <authorList>
            <person name="Araujo N.S."/>
            <person name="Arias M.C."/>
        </authorList>
    </citation>
    <scope>NUCLEOTIDE SEQUENCE</scope>
    <source>
        <strain evidence="2">USP_2M_L1-L4_2017</strain>
        <tissue evidence="2">Whole body</tissue>
    </source>
</reference>
<name>A0AA40KNY0_9HYME</name>
<feature type="region of interest" description="Disordered" evidence="1">
    <location>
        <begin position="1"/>
        <end position="22"/>
    </location>
</feature>
<feature type="compositionally biased region" description="Basic residues" evidence="1">
    <location>
        <begin position="12"/>
        <end position="22"/>
    </location>
</feature>
<sequence>MTKAPPGAEWQRKRRRKSRRAKVAKKNFKIASERHCAVLRQKLVAAYRATARPRKLLLDEYFSDIYSVNGSGVIRLLLEFRLPTHDPPDGSPGDDVTSQGLDNRAQFTKTCIIHTLWGTTLSRKTGLSVGSEKCRELIFSNFWRNFFVAKQSYSLNKAIVRLFTKKFDPKSVGAELFQQNVGMITLQRFRLEEEMALNG</sequence>